<dbReference type="Pfam" id="PF03995">
    <property type="entry name" value="Inhibitor_I36"/>
    <property type="match status" value="1"/>
</dbReference>
<accession>A0A8J7GQ23</accession>
<dbReference type="Proteomes" id="UP000622552">
    <property type="component" value="Unassembled WGS sequence"/>
</dbReference>
<organism evidence="2 3">
    <name type="scientific">Longispora fulva</name>
    <dbReference type="NCBI Taxonomy" id="619741"/>
    <lineage>
        <taxon>Bacteria</taxon>
        <taxon>Bacillati</taxon>
        <taxon>Actinomycetota</taxon>
        <taxon>Actinomycetes</taxon>
        <taxon>Micromonosporales</taxon>
        <taxon>Micromonosporaceae</taxon>
        <taxon>Longispora</taxon>
    </lineage>
</organism>
<gene>
    <name evidence="2" type="ORF">IW245_002122</name>
</gene>
<dbReference type="EMBL" id="JADOUF010000001">
    <property type="protein sequence ID" value="MBG6135928.1"/>
    <property type="molecule type" value="Genomic_DNA"/>
</dbReference>
<evidence type="ECO:0000313" key="2">
    <source>
        <dbReference type="EMBL" id="MBG6135928.1"/>
    </source>
</evidence>
<feature type="chain" id="PRO_5035244291" description="Peptidase inhibitor family I36" evidence="1">
    <location>
        <begin position="35"/>
        <end position="156"/>
    </location>
</feature>
<dbReference type="AlphaFoldDB" id="A0A8J7GQ23"/>
<reference evidence="2" key="1">
    <citation type="submission" date="2020-11" db="EMBL/GenBank/DDBJ databases">
        <title>Sequencing the genomes of 1000 actinobacteria strains.</title>
        <authorList>
            <person name="Klenk H.-P."/>
        </authorList>
    </citation>
    <scope>NUCLEOTIDE SEQUENCE</scope>
    <source>
        <strain evidence="2">DSM 45356</strain>
    </source>
</reference>
<name>A0A8J7GQ23_9ACTN</name>
<sequence>MSVQGRSIHLTRRIAVAVSLLVVLLGGMAAPAAASDRAPVGAHQAVDTRTGALLSAWQCDSGAFCVWDGTGGTGNRCSWQNADNDWRSGSITCWWAQNGNVHSMYNNGQNQSYWGVAFYFDANYQYLAGCLHQGWQWDGVNGGMNLRSHRWVTSGC</sequence>
<comment type="caution">
    <text evidence="2">The sequence shown here is derived from an EMBL/GenBank/DDBJ whole genome shotgun (WGS) entry which is preliminary data.</text>
</comment>
<protein>
    <recommendedName>
        <fullName evidence="4">Peptidase inhibitor family I36</fullName>
    </recommendedName>
</protein>
<proteinExistence type="predicted"/>
<keyword evidence="1" id="KW-0732">Signal</keyword>
<evidence type="ECO:0008006" key="4">
    <source>
        <dbReference type="Google" id="ProtNLM"/>
    </source>
</evidence>
<keyword evidence="3" id="KW-1185">Reference proteome</keyword>
<dbReference type="RefSeq" id="WP_197002978.1">
    <property type="nucleotide sequence ID" value="NZ_BONS01000001.1"/>
</dbReference>
<evidence type="ECO:0000256" key="1">
    <source>
        <dbReference type="SAM" id="SignalP"/>
    </source>
</evidence>
<feature type="signal peptide" evidence="1">
    <location>
        <begin position="1"/>
        <end position="34"/>
    </location>
</feature>
<evidence type="ECO:0000313" key="3">
    <source>
        <dbReference type="Proteomes" id="UP000622552"/>
    </source>
</evidence>